<keyword evidence="7 9" id="KW-0030">Aminoacyl-tRNA synthetase</keyword>
<protein>
    <recommendedName>
        <fullName evidence="2">isoleucine--tRNA ligase</fullName>
        <ecNumber evidence="2">6.1.1.5</ecNumber>
    </recommendedName>
    <alternativeName>
        <fullName evidence="8">Isoleucyl-tRNA synthetase</fullName>
    </alternativeName>
</protein>
<evidence type="ECO:0000256" key="8">
    <source>
        <dbReference type="ARBA" id="ARBA00032665"/>
    </source>
</evidence>
<proteinExistence type="inferred from homology"/>
<dbReference type="InterPro" id="IPR002301">
    <property type="entry name" value="Ile-tRNA-ligase"/>
</dbReference>
<comment type="similarity">
    <text evidence="1 9">Belongs to the class-I aminoacyl-tRNA synthetase family.</text>
</comment>
<dbReference type="Gene3D" id="1.10.730.20">
    <property type="match status" value="1"/>
</dbReference>
<gene>
    <name evidence="12" type="primary">IARS2</name>
</gene>
<evidence type="ECO:0000256" key="7">
    <source>
        <dbReference type="ARBA" id="ARBA00023146"/>
    </source>
</evidence>
<accession>A0A8C8C125</accession>
<evidence type="ECO:0000259" key="10">
    <source>
        <dbReference type="Pfam" id="PF00133"/>
    </source>
</evidence>
<keyword evidence="3 9" id="KW-0436">Ligase</keyword>
<dbReference type="SUPFAM" id="SSF52374">
    <property type="entry name" value="Nucleotidylyl transferase"/>
    <property type="match status" value="1"/>
</dbReference>
<dbReference type="GO" id="GO:0002161">
    <property type="term" value="F:aminoacyl-tRNA deacylase activity"/>
    <property type="evidence" value="ECO:0007669"/>
    <property type="project" value="InterPro"/>
</dbReference>
<dbReference type="GO" id="GO:0005524">
    <property type="term" value="F:ATP binding"/>
    <property type="evidence" value="ECO:0007669"/>
    <property type="project" value="UniProtKB-KW"/>
</dbReference>
<dbReference type="NCBIfam" id="TIGR00392">
    <property type="entry name" value="ileS"/>
    <property type="match status" value="1"/>
</dbReference>
<keyword evidence="5 9" id="KW-0067">ATP-binding</keyword>
<dbReference type="InterPro" id="IPR014729">
    <property type="entry name" value="Rossmann-like_a/b/a_fold"/>
</dbReference>
<dbReference type="InterPro" id="IPR050081">
    <property type="entry name" value="Ile-tRNA_ligase"/>
</dbReference>
<dbReference type="GO" id="GO:0000049">
    <property type="term" value="F:tRNA binding"/>
    <property type="evidence" value="ECO:0007669"/>
    <property type="project" value="InterPro"/>
</dbReference>
<dbReference type="InterPro" id="IPR002300">
    <property type="entry name" value="aa-tRNA-synth_Ia"/>
</dbReference>
<dbReference type="GO" id="GO:0004822">
    <property type="term" value="F:isoleucine-tRNA ligase activity"/>
    <property type="evidence" value="ECO:0007669"/>
    <property type="project" value="UniProtKB-EC"/>
</dbReference>
<keyword evidence="13" id="KW-1185">Reference proteome</keyword>
<dbReference type="Ensembl" id="ENSOTST00005004624.2">
    <property type="protein sequence ID" value="ENSOTSP00005004164.1"/>
    <property type="gene ID" value="ENSOTSG00005002046.2"/>
</dbReference>
<dbReference type="InterPro" id="IPR009080">
    <property type="entry name" value="tRNAsynth_Ia_anticodon-bd"/>
</dbReference>
<dbReference type="Pfam" id="PF00133">
    <property type="entry name" value="tRNA-synt_1"/>
    <property type="match status" value="1"/>
</dbReference>
<evidence type="ECO:0000256" key="9">
    <source>
        <dbReference type="RuleBase" id="RU363035"/>
    </source>
</evidence>
<evidence type="ECO:0000259" key="11">
    <source>
        <dbReference type="Pfam" id="PF08264"/>
    </source>
</evidence>
<evidence type="ECO:0000256" key="3">
    <source>
        <dbReference type="ARBA" id="ARBA00022598"/>
    </source>
</evidence>
<dbReference type="PANTHER" id="PTHR42765:SF1">
    <property type="entry name" value="ISOLEUCINE--TRNA LIGASE, MITOCHONDRIAL"/>
    <property type="match status" value="1"/>
</dbReference>
<dbReference type="Proteomes" id="UP000694402">
    <property type="component" value="Unassembled WGS sequence"/>
</dbReference>
<dbReference type="InterPro" id="IPR009008">
    <property type="entry name" value="Val/Leu/Ile-tRNA-synth_edit"/>
</dbReference>
<dbReference type="CDD" id="cd07960">
    <property type="entry name" value="Anticodon_Ia_Ile_BEm"/>
    <property type="match status" value="1"/>
</dbReference>
<dbReference type="InterPro" id="IPR001412">
    <property type="entry name" value="aa-tRNA-synth_I_CS"/>
</dbReference>
<dbReference type="Gene3D" id="3.40.50.620">
    <property type="entry name" value="HUPs"/>
    <property type="match status" value="2"/>
</dbReference>
<dbReference type="PROSITE" id="PS00178">
    <property type="entry name" value="AA_TRNA_LIGASE_I"/>
    <property type="match status" value="1"/>
</dbReference>
<name>A0A8C8C125_ONCTS</name>
<feature type="domain" description="Methionyl/Valyl/Leucyl/Isoleucyl-tRNA synthetase anticodon-binding" evidence="11">
    <location>
        <begin position="717"/>
        <end position="833"/>
    </location>
</feature>
<keyword evidence="4 9" id="KW-0547">Nucleotide-binding</keyword>
<dbReference type="InterPro" id="IPR013155">
    <property type="entry name" value="M/V/L/I-tRNA-synth_anticd-bd"/>
</dbReference>
<evidence type="ECO:0000256" key="2">
    <source>
        <dbReference type="ARBA" id="ARBA00013165"/>
    </source>
</evidence>
<dbReference type="GO" id="GO:0005759">
    <property type="term" value="C:mitochondrial matrix"/>
    <property type="evidence" value="ECO:0007669"/>
    <property type="project" value="UniProtKB-SubCell"/>
</dbReference>
<dbReference type="GO" id="GO:0032543">
    <property type="term" value="P:mitochondrial translation"/>
    <property type="evidence" value="ECO:0007669"/>
    <property type="project" value="TreeGrafter"/>
</dbReference>
<evidence type="ECO:0000313" key="13">
    <source>
        <dbReference type="Proteomes" id="UP000694402"/>
    </source>
</evidence>
<dbReference type="GeneTree" id="ENSGT00550000074910"/>
<evidence type="ECO:0000256" key="1">
    <source>
        <dbReference type="ARBA" id="ARBA00005594"/>
    </source>
</evidence>
<reference evidence="12" key="1">
    <citation type="submission" date="2025-08" db="UniProtKB">
        <authorList>
            <consortium name="Ensembl"/>
        </authorList>
    </citation>
    <scope>IDENTIFICATION</scope>
</reference>
<dbReference type="Gene3D" id="3.90.740.10">
    <property type="entry name" value="Valyl/Leucyl/Isoleucyl-tRNA synthetase, editing domain"/>
    <property type="match status" value="1"/>
</dbReference>
<sequence length="971" mass="108427">MWLQLRRGICVCETQGVSSGSAQGAGPYRDSVLLPRTEFPMKLTGQNLIDREVQIQQECGFAELYSWQRERKAKKEYCLHDGPPYANGDPHVGHALNKILKDIQNRFEMLRGKQVHYVPGWDCHGLPIELKALGELGTSGLSPLQIRQKAREFAEGAIARQRAAFQRWGVMADWDKCYYTFDGTYEAAQLKVFQDMHSKGLIYQDYKPVFWSPSSRTALAEAELEYNPQHVSKAIYATFALATLPPKMAEAVGELGSISVLVWTTQPWTIPANQAVCFMPNAQYSVVKRRDSSQLLLVATERVSSLATLLSTELESVGTFTGTELEGGVCQHPTIPRKEVPLLPANFVTMGKGTGLVHTAPAHGMEDYSVASHFKLSVECIVDEEGRFTELAGPELQSLSVMGEGNDAVISMLKAVGSLVKEEECVHSYPYDWRSKEPVVIRPSKQWFIDIASLKDKAKEVLAKVRVIPESARGSLLAHLDRRPYWCISRQRSWGVPIPVFYHKETGEPLINKHTVSHVTQLFSEKGSDCWWELPLESLLPPEVLKKVKVTDYERGDDVLDIWFDSGTSWAAVLEDSRADVYVEGKDQIGGWFQSSLLTSVAVQKRAPYKALMIHDFVISEKGEKMSKSLGNVVDPDTVIHGGEDPSVSPAYGVDVLRWWVAESNVFSEVQIGPNVLNSARDSINKLRNTLKFLLGNLQGFDPRTQAVDPKEMHYIDQYLLHLLRNYSMKMTDAYNDFGAGRAIRLLQAFITRDLSKFYFSIIKDRLYCDPEDSLGRRSCQTVLEEILDGVTRSIAPILPHLAEEVYLHAPGHNEGETLFRSGWIKSSPVWRRPGLEEAVEGACAIRDSFLSSIPGRNAAEYELTIEIEPGLLFELIESLQDEPTSSYSQLTELMMSSQTTLTSALPRDLPADALISNGSFLINLEGGVIREDSAYQVAAVPTSMARCPRCRRYTSSSPDCPCPQSHGGLY</sequence>
<dbReference type="SUPFAM" id="SSF50677">
    <property type="entry name" value="ValRS/IleRS/LeuRS editing domain"/>
    <property type="match status" value="1"/>
</dbReference>
<dbReference type="GO" id="GO:0006428">
    <property type="term" value="P:isoleucyl-tRNA aminoacylation"/>
    <property type="evidence" value="ECO:0007669"/>
    <property type="project" value="InterPro"/>
</dbReference>
<feature type="domain" description="Aminoacyl-tRNA synthetase class Ia" evidence="10">
    <location>
        <begin position="67"/>
        <end position="672"/>
    </location>
</feature>
<dbReference type="SUPFAM" id="SSF47323">
    <property type="entry name" value="Anticodon-binding domain of a subclass of class I aminoacyl-tRNA synthetases"/>
    <property type="match status" value="1"/>
</dbReference>
<evidence type="ECO:0000313" key="12">
    <source>
        <dbReference type="Ensembl" id="ENSOTSP00005004164.1"/>
    </source>
</evidence>
<evidence type="ECO:0000256" key="5">
    <source>
        <dbReference type="ARBA" id="ARBA00022840"/>
    </source>
</evidence>
<evidence type="ECO:0000256" key="4">
    <source>
        <dbReference type="ARBA" id="ARBA00022741"/>
    </source>
</evidence>
<dbReference type="Gene3D" id="1.10.10.830">
    <property type="entry name" value="Ile-tRNA synthetase CP2 domain-like"/>
    <property type="match status" value="1"/>
</dbReference>
<reference evidence="12" key="2">
    <citation type="submission" date="2025-09" db="UniProtKB">
        <authorList>
            <consortium name="Ensembl"/>
        </authorList>
    </citation>
    <scope>IDENTIFICATION</scope>
</reference>
<dbReference type="EC" id="6.1.1.5" evidence="2"/>
<evidence type="ECO:0000256" key="6">
    <source>
        <dbReference type="ARBA" id="ARBA00022917"/>
    </source>
</evidence>
<organism evidence="12 13">
    <name type="scientific">Oncorhynchus tshawytscha</name>
    <name type="common">Chinook salmon</name>
    <name type="synonym">Salmo tshawytscha</name>
    <dbReference type="NCBI Taxonomy" id="74940"/>
    <lineage>
        <taxon>Eukaryota</taxon>
        <taxon>Metazoa</taxon>
        <taxon>Chordata</taxon>
        <taxon>Craniata</taxon>
        <taxon>Vertebrata</taxon>
        <taxon>Euteleostomi</taxon>
        <taxon>Actinopterygii</taxon>
        <taxon>Neopterygii</taxon>
        <taxon>Teleostei</taxon>
        <taxon>Protacanthopterygii</taxon>
        <taxon>Salmoniformes</taxon>
        <taxon>Salmonidae</taxon>
        <taxon>Salmoninae</taxon>
        <taxon>Oncorhynchus</taxon>
    </lineage>
</organism>
<dbReference type="InterPro" id="IPR033708">
    <property type="entry name" value="Anticodon_Ile_BEm"/>
</dbReference>
<keyword evidence="6 9" id="KW-0648">Protein biosynthesis</keyword>
<dbReference type="Pfam" id="PF08264">
    <property type="entry name" value="Anticodon_1"/>
    <property type="match status" value="1"/>
</dbReference>
<dbReference type="PRINTS" id="PR00984">
    <property type="entry name" value="TRNASYNTHILE"/>
</dbReference>
<dbReference type="PANTHER" id="PTHR42765">
    <property type="entry name" value="SOLEUCYL-TRNA SYNTHETASE"/>
    <property type="match status" value="1"/>
</dbReference>
<dbReference type="AlphaFoldDB" id="A0A8C8C125"/>